<dbReference type="Pfam" id="PF00251">
    <property type="entry name" value="Glyco_hydro_32N"/>
    <property type="match status" value="1"/>
</dbReference>
<dbReference type="Proteomes" id="UP000006706">
    <property type="component" value="Chromosome 3R"/>
</dbReference>
<evidence type="ECO:0000313" key="9">
    <source>
        <dbReference type="Proteomes" id="UP000006706"/>
    </source>
</evidence>
<evidence type="ECO:0000256" key="3">
    <source>
        <dbReference type="ARBA" id="ARBA00022801"/>
    </source>
</evidence>
<dbReference type="Gene3D" id="2.115.10.20">
    <property type="entry name" value="Glycosyl hydrolase domain, family 43"/>
    <property type="match status" value="1"/>
</dbReference>
<evidence type="ECO:0000313" key="8">
    <source>
        <dbReference type="EMBL" id="CAK42201.1"/>
    </source>
</evidence>
<dbReference type="SMR" id="A2R4G3"/>
<keyword evidence="2" id="KW-0732">Signal</keyword>
<dbReference type="FunFam" id="2.115.10.20:FF:000011">
    <property type="entry name" value="Glycosyl hydrolases family 32 superfamily"/>
    <property type="match status" value="1"/>
</dbReference>
<evidence type="ECO:0000259" key="7">
    <source>
        <dbReference type="Pfam" id="PF08244"/>
    </source>
</evidence>
<evidence type="ECO:0000256" key="4">
    <source>
        <dbReference type="ARBA" id="ARBA00023295"/>
    </source>
</evidence>
<reference evidence="8 9" key="1">
    <citation type="journal article" date="2007" name="Nat. Biotechnol.">
        <title>Genome sequencing and analysis of the versatile cell factory Aspergillus niger CBS 513.88.</title>
        <authorList>
            <person name="Pel H.J."/>
            <person name="de Winde J.H."/>
            <person name="Archer D.B."/>
            <person name="Dyer P.S."/>
            <person name="Hofmann G."/>
            <person name="Schaap P.J."/>
            <person name="Turner G."/>
            <person name="de Vries R.P."/>
            <person name="Albang R."/>
            <person name="Albermann K."/>
            <person name="Andersen M.R."/>
            <person name="Bendtsen J.D."/>
            <person name="Benen J.A."/>
            <person name="van den Berg M."/>
            <person name="Breestraat S."/>
            <person name="Caddick M.X."/>
            <person name="Contreras R."/>
            <person name="Cornell M."/>
            <person name="Coutinho P.M."/>
            <person name="Danchin E.G."/>
            <person name="Debets A.J."/>
            <person name="Dekker P."/>
            <person name="van Dijck P.W."/>
            <person name="van Dijk A."/>
            <person name="Dijkhuizen L."/>
            <person name="Driessen A.J."/>
            <person name="d'Enfert C."/>
            <person name="Geysens S."/>
            <person name="Goosen C."/>
            <person name="Groot G.S."/>
            <person name="de Groot P.W."/>
            <person name="Guillemette T."/>
            <person name="Henrissat B."/>
            <person name="Herweijer M."/>
            <person name="van den Hombergh J.P."/>
            <person name="van den Hondel C.A."/>
            <person name="van der Heijden R.T."/>
            <person name="van der Kaaij R.M."/>
            <person name="Klis F.M."/>
            <person name="Kools H.J."/>
            <person name="Kubicek C.P."/>
            <person name="van Kuyk P.A."/>
            <person name="Lauber J."/>
            <person name="Lu X."/>
            <person name="van der Maarel M.J."/>
            <person name="Meulenberg R."/>
            <person name="Menke H."/>
            <person name="Mortimer M.A."/>
            <person name="Nielsen J."/>
            <person name="Oliver S.G."/>
            <person name="Olsthoorn M."/>
            <person name="Pal K."/>
            <person name="van Peij N.N."/>
            <person name="Ram A.F."/>
            <person name="Rinas U."/>
            <person name="Roubos J.A."/>
            <person name="Sagt C.M."/>
            <person name="Schmoll M."/>
            <person name="Sun J."/>
            <person name="Ussery D."/>
            <person name="Varga J."/>
            <person name="Vervecken W."/>
            <person name="van de Vondervoort P.J."/>
            <person name="Wedler H."/>
            <person name="Wosten H.A."/>
            <person name="Zeng A.P."/>
            <person name="van Ooyen A.J."/>
            <person name="Visser J."/>
            <person name="Stam H."/>
        </authorList>
    </citation>
    <scope>NUCLEOTIDE SEQUENCE [LARGE SCALE GENOMIC DNA]</scope>
    <source>
        <strain evidence="9">CBS 513.88 / FGSC A1513 / ATCC MYA-4892</strain>
    </source>
</reference>
<evidence type="ECO:0000256" key="1">
    <source>
        <dbReference type="ARBA" id="ARBA00009902"/>
    </source>
</evidence>
<feature type="domain" description="Glycosyl hydrolase family 32 C-terminal" evidence="7">
    <location>
        <begin position="406"/>
        <end position="578"/>
    </location>
</feature>
<organism evidence="8 9">
    <name type="scientific">Aspergillus niger (strain ATCC MYA-4892 / CBS 513.88 / FGSC A1513)</name>
    <dbReference type="NCBI Taxonomy" id="425011"/>
    <lineage>
        <taxon>Eukaryota</taxon>
        <taxon>Fungi</taxon>
        <taxon>Dikarya</taxon>
        <taxon>Ascomycota</taxon>
        <taxon>Pezizomycotina</taxon>
        <taxon>Eurotiomycetes</taxon>
        <taxon>Eurotiomycetidae</taxon>
        <taxon>Eurotiales</taxon>
        <taxon>Aspergillaceae</taxon>
        <taxon>Aspergillus</taxon>
        <taxon>Aspergillus subgen. Circumdati</taxon>
    </lineage>
</organism>
<dbReference type="GO" id="GO:0004575">
    <property type="term" value="F:sucrose alpha-glucosidase activity"/>
    <property type="evidence" value="ECO:0007669"/>
    <property type="project" value="TreeGrafter"/>
</dbReference>
<dbReference type="InterPro" id="IPR013320">
    <property type="entry name" value="ConA-like_dom_sf"/>
</dbReference>
<dbReference type="InterPro" id="IPR023296">
    <property type="entry name" value="Glyco_hydro_beta-prop_sf"/>
</dbReference>
<comment type="similarity">
    <text evidence="1 5">Belongs to the glycosyl hydrolase 32 family.</text>
</comment>
<keyword evidence="3 5" id="KW-0378">Hydrolase</keyword>
<dbReference type="CAZy" id="GH32">
    <property type="family name" value="Glycoside Hydrolase Family 32"/>
</dbReference>
<proteinExistence type="inferred from homology"/>
<dbReference type="HOGENOM" id="CLU_013784_1_0_1"/>
<dbReference type="PANTHER" id="PTHR42800:SF3">
    <property type="entry name" value="GLYCOSYL HYDROLASE FAMILY 32 N-TERMINAL DOMAIN-CONTAINING PROTEIN"/>
    <property type="match status" value="1"/>
</dbReference>
<feature type="domain" description="Glycosyl hydrolase family 32 N-terminal" evidence="6">
    <location>
        <begin position="19"/>
        <end position="365"/>
    </location>
</feature>
<dbReference type="AlphaFoldDB" id="A2R4G3"/>
<dbReference type="SUPFAM" id="SSF49899">
    <property type="entry name" value="Concanavalin A-like lectins/glucanases"/>
    <property type="match status" value="1"/>
</dbReference>
<protein>
    <submittedName>
        <fullName evidence="8">Contig An15c0030, genomic contig</fullName>
        <ecNumber evidence="8">3.2.1.26</ecNumber>
    </submittedName>
</protein>
<sequence>MERQTSPSDDAQRWQPSYHFTAPHGWMNDPCGLGYDPATGVYHLSFQWNPKGNDWGNISWGHAVSNDLLHWEVYPEPCLQPTTEYDRCGVFTGCFRPNAVDGAPNALTAIYTSVKRLPIHYTLPYVPGSESVSLATSHDQGLTWQRLDCNPIIARSPPNVKVAGWRDPFVGAWQFMREQPEAFPSSDLCGLISGGIAGQTPTAFVYSINPHDLRQWKYLGPLVDVGLNFNPSRWSSDLGVNWEVVNWIPMTDDEDVTRLFILMGAEGGLASDKSQKKSPRAQLWMSIKPCFSTQPHSNTDPLASYAFSGVFDHGCGYAANSFWDPVTGQQIVYCWITEDNLPDDLRHQQGWSGMLSIPRVVKLITLRHVKRARRSELNAITSIETEEERQQTFTIRTLGVLPDPRLKALRSKTNSMHIDHLPLSKSDNRISPPKAHFPITTSRWEVHAKFSVSNQCGRVGIEVLHGTIHQHKPALSDPPRRTLLYWDPASETFCIQRPSPHDPRINHELVTAAHTLFTFETPSGEQKEEALQIHAFWDTSVLEVFVNERTVISTRIYLPPDQASQCALRFFAEGETDHDDPPAVVLQADSWDGLGLDKHDCVSLIEQLRTRKKSMRE</sequence>
<dbReference type="InterPro" id="IPR013189">
    <property type="entry name" value="Glyco_hydro_32_C"/>
</dbReference>
<name>A2R4G3_ASPNC</name>
<dbReference type="InterPro" id="IPR001362">
    <property type="entry name" value="Glyco_hydro_32"/>
</dbReference>
<evidence type="ECO:0000256" key="2">
    <source>
        <dbReference type="ARBA" id="ARBA00022729"/>
    </source>
</evidence>
<dbReference type="GO" id="GO:0005737">
    <property type="term" value="C:cytoplasm"/>
    <property type="evidence" value="ECO:0007669"/>
    <property type="project" value="TreeGrafter"/>
</dbReference>
<gene>
    <name evidence="8" type="ORF">An15g00320</name>
</gene>
<dbReference type="EC" id="3.2.1.26" evidence="8"/>
<dbReference type="InterPro" id="IPR013148">
    <property type="entry name" value="Glyco_hydro_32_N"/>
</dbReference>
<dbReference type="Pfam" id="PF08244">
    <property type="entry name" value="Glyco_hydro_32C"/>
    <property type="match status" value="1"/>
</dbReference>
<accession>A2R4G3</accession>
<keyword evidence="4 5" id="KW-0326">Glycosidase</keyword>
<dbReference type="SMART" id="SM00640">
    <property type="entry name" value="Glyco_32"/>
    <property type="match status" value="1"/>
</dbReference>
<dbReference type="SUPFAM" id="SSF75005">
    <property type="entry name" value="Arabinanase/levansucrase/invertase"/>
    <property type="match status" value="1"/>
</dbReference>
<evidence type="ECO:0000259" key="6">
    <source>
        <dbReference type="Pfam" id="PF00251"/>
    </source>
</evidence>
<dbReference type="Gene3D" id="2.60.120.560">
    <property type="entry name" value="Exo-inulinase, domain 1"/>
    <property type="match status" value="1"/>
</dbReference>
<keyword evidence="9" id="KW-1185">Reference proteome</keyword>
<dbReference type="GO" id="GO:0005987">
    <property type="term" value="P:sucrose catabolic process"/>
    <property type="evidence" value="ECO:0007669"/>
    <property type="project" value="TreeGrafter"/>
</dbReference>
<dbReference type="CDD" id="cd18621">
    <property type="entry name" value="GH32_XdINV-like"/>
    <property type="match status" value="1"/>
</dbReference>
<evidence type="ECO:0000256" key="5">
    <source>
        <dbReference type="RuleBase" id="RU362110"/>
    </source>
</evidence>
<dbReference type="EMBL" id="AM270330">
    <property type="protein sequence ID" value="CAK42201.1"/>
    <property type="molecule type" value="Genomic_DNA"/>
</dbReference>
<dbReference type="PANTHER" id="PTHR42800">
    <property type="entry name" value="EXOINULINASE INUD (AFU_ORTHOLOGUE AFUA_5G00480)"/>
    <property type="match status" value="1"/>
</dbReference>